<evidence type="ECO:0000313" key="14">
    <source>
        <dbReference type="EMBL" id="CAG9115844.1"/>
    </source>
</evidence>
<dbReference type="GO" id="GO:0030368">
    <property type="term" value="F:interleukin-17 receptor activity"/>
    <property type="evidence" value="ECO:0007669"/>
    <property type="project" value="InterPro"/>
</dbReference>
<dbReference type="EMBL" id="CAJFCV020000004">
    <property type="protein sequence ID" value="CAG9115844.1"/>
    <property type="molecule type" value="Genomic_DNA"/>
</dbReference>
<feature type="region of interest" description="Disordered" evidence="9">
    <location>
        <begin position="695"/>
        <end position="726"/>
    </location>
</feature>
<evidence type="ECO:0000256" key="11">
    <source>
        <dbReference type="SAM" id="SignalP"/>
    </source>
</evidence>
<dbReference type="InterPro" id="IPR013568">
    <property type="entry name" value="SEFIR_dom"/>
</dbReference>
<dbReference type="InterPro" id="IPR038683">
    <property type="entry name" value="IL17RA/B_FnIII-like_1_sf"/>
</dbReference>
<gene>
    <name evidence="13" type="ORF">BXYJ_LOCUS9036</name>
</gene>
<dbReference type="Pfam" id="PF08357">
    <property type="entry name" value="SEFIR"/>
    <property type="match status" value="1"/>
</dbReference>
<evidence type="ECO:0000256" key="5">
    <source>
        <dbReference type="ARBA" id="ARBA00022989"/>
    </source>
</evidence>
<keyword evidence="3 10" id="KW-0812">Transmembrane</keyword>
<dbReference type="Pfam" id="PF23608">
    <property type="entry name" value="Ig_ILCR1"/>
    <property type="match status" value="1"/>
</dbReference>
<dbReference type="Gene3D" id="3.40.50.11530">
    <property type="match status" value="1"/>
</dbReference>
<comment type="subcellular location">
    <subcellularLocation>
        <location evidence="1">Cell membrane</location>
        <topology evidence="1">Single-pass type I membrane protein</topology>
    </subcellularLocation>
</comment>
<evidence type="ECO:0000313" key="15">
    <source>
        <dbReference type="Proteomes" id="UP000095284"/>
    </source>
</evidence>
<dbReference type="PROSITE" id="PS51534">
    <property type="entry name" value="SEFIR"/>
    <property type="match status" value="1"/>
</dbReference>
<dbReference type="Proteomes" id="UP000582659">
    <property type="component" value="Unassembled WGS sequence"/>
</dbReference>
<feature type="domain" description="SEFIR" evidence="12">
    <location>
        <begin position="439"/>
        <end position="586"/>
    </location>
</feature>
<evidence type="ECO:0000256" key="8">
    <source>
        <dbReference type="ARBA" id="ARBA00023180"/>
    </source>
</evidence>
<dbReference type="InterPro" id="IPR057066">
    <property type="entry name" value="Ig_ILCR1"/>
</dbReference>
<dbReference type="PANTHER" id="PTHR15583:SF20">
    <property type="entry name" value="INTERLEUKIN CYTOKINE RECEPTOR-RELATED PROTEIN 1"/>
    <property type="match status" value="1"/>
</dbReference>
<keyword evidence="16" id="KW-1185">Reference proteome</keyword>
<organism evidence="15 17">
    <name type="scientific">Bursaphelenchus xylophilus</name>
    <name type="common">Pinewood nematode worm</name>
    <name type="synonym">Aphelenchoides xylophilus</name>
    <dbReference type="NCBI Taxonomy" id="6326"/>
    <lineage>
        <taxon>Eukaryota</taxon>
        <taxon>Metazoa</taxon>
        <taxon>Ecdysozoa</taxon>
        <taxon>Nematoda</taxon>
        <taxon>Chromadorea</taxon>
        <taxon>Rhabditida</taxon>
        <taxon>Tylenchina</taxon>
        <taxon>Tylenchomorpha</taxon>
        <taxon>Aphelenchoidea</taxon>
        <taxon>Aphelenchoididae</taxon>
        <taxon>Bursaphelenchus</taxon>
    </lineage>
</organism>
<dbReference type="Proteomes" id="UP000659654">
    <property type="component" value="Unassembled WGS sequence"/>
</dbReference>
<feature type="chain" id="PRO_5035359059" evidence="11">
    <location>
        <begin position="22"/>
        <end position="803"/>
    </location>
</feature>
<keyword evidence="5 10" id="KW-1133">Transmembrane helix</keyword>
<keyword evidence="7" id="KW-0675">Receptor</keyword>
<accession>A0A1I7RHC8</accession>
<evidence type="ECO:0000313" key="16">
    <source>
        <dbReference type="Proteomes" id="UP000659654"/>
    </source>
</evidence>
<name>A0A1I7RHC8_BURXY</name>
<dbReference type="OrthoDB" id="5915222at2759"/>
<evidence type="ECO:0000256" key="1">
    <source>
        <dbReference type="ARBA" id="ARBA00004251"/>
    </source>
</evidence>
<feature type="transmembrane region" description="Helical" evidence="10">
    <location>
        <begin position="366"/>
        <end position="391"/>
    </location>
</feature>
<keyword evidence="6 10" id="KW-0472">Membrane</keyword>
<reference evidence="14" key="2">
    <citation type="submission" date="2020-08" db="EMBL/GenBank/DDBJ databases">
        <authorList>
            <person name="Kikuchi T."/>
        </authorList>
    </citation>
    <scope>NUCLEOTIDE SEQUENCE</scope>
    <source>
        <strain evidence="13">Ka4C1</strain>
    </source>
</reference>
<evidence type="ECO:0000256" key="9">
    <source>
        <dbReference type="SAM" id="MobiDB-lite"/>
    </source>
</evidence>
<feature type="compositionally biased region" description="Polar residues" evidence="9">
    <location>
        <begin position="713"/>
        <end position="726"/>
    </location>
</feature>
<dbReference type="Gene3D" id="2.60.40.2160">
    <property type="entry name" value="Interleukin-17 receptor A/B, fibronectin-III-like domain 1"/>
    <property type="match status" value="1"/>
</dbReference>
<dbReference type="EMBL" id="CAJFDI010000004">
    <property type="protein sequence ID" value="CAD5226421.1"/>
    <property type="molecule type" value="Genomic_DNA"/>
</dbReference>
<evidence type="ECO:0000256" key="2">
    <source>
        <dbReference type="ARBA" id="ARBA00022475"/>
    </source>
</evidence>
<dbReference type="SMR" id="A0A1I7RHC8"/>
<dbReference type="PANTHER" id="PTHR15583">
    <property type="entry name" value="INTERLEUKIN-17 RECEPTOR"/>
    <property type="match status" value="1"/>
</dbReference>
<dbReference type="Pfam" id="PF25519">
    <property type="entry name" value="ILCR1_N"/>
    <property type="match status" value="1"/>
</dbReference>
<reference evidence="17" key="1">
    <citation type="submission" date="2016-11" db="UniProtKB">
        <authorList>
            <consortium name="WormBaseParasite"/>
        </authorList>
    </citation>
    <scope>IDENTIFICATION</scope>
</reference>
<protein>
    <submittedName>
        <fullName evidence="13">(pine wood nematode) hypothetical protein</fullName>
    </submittedName>
    <submittedName>
        <fullName evidence="17">SEFIR domain-containing protein</fullName>
    </submittedName>
</protein>
<evidence type="ECO:0000256" key="7">
    <source>
        <dbReference type="ARBA" id="ARBA00023170"/>
    </source>
</evidence>
<dbReference type="Proteomes" id="UP000095284">
    <property type="component" value="Unplaced"/>
</dbReference>
<evidence type="ECO:0000259" key="12">
    <source>
        <dbReference type="PROSITE" id="PS51534"/>
    </source>
</evidence>
<dbReference type="InterPro" id="IPR039465">
    <property type="entry name" value="IL-17_rcpt-like"/>
</dbReference>
<keyword evidence="2" id="KW-1003">Cell membrane</keyword>
<sequence length="803" mass="91072">MRGTHLIPFLFALGGFLVVSAQSFSYTRDCNDQQHREIHCVVRQVDCDEDEQIPQINDTARLPGEAHDIRVSNVVKAVSKRKGESYQLSVDISWQTPPNNSTLLLNGFLLEINSEDGKQHQCFLLDVNGSTWTDNAVKLSPRLHFFTESLFRFSQNYEISVHSLPEGVDITRTATKTVQMPHHPRSFNQSDILPSNCSHSSHPFASQWAAGFRRVLVYPLTRTVHIEFIAAPPEYCFEQYEIRLMDATVMLVERSTIISLDQLIEEDINGTVNYIGYVNFTDVELNKTYTPTVIPVETSVDGRCLCPVHSQGHLKSTNVVCTCVNSESKRIRLIKIDATKTICMGCSNETKPILETEISEDESQTWLYHLGIFLLIIILLFVFGITIVMIYQKYRTWGKSFRIQLIHDRNPSRSPNVQTSDLQTKALLKPAGSLLRTANLNVLIIYSHDSNEHDLAVLFFAEYLRDAFNMEVHLDILDSDLIHKNLMDYLSSSVINADYVMIINSLGTAKRYQTKIQSLGAENQSIVQRNEAGPFDKLFVSQIDMALQHQKIISVRFNYSNFEQVLPPLNGRLQYVIPDNLGPLLSALHNTNLKDDPRLIGFTPQLVKLKQAIETMAKRISTDPEWFTSSHHSYSIPRRSLESPKALPEVPVLQTYAESDPLLESGVSCSSTSSLGSTTDVNNYREIRETEIDKTGITVPQDLDDNYNDTHDSGNFSHQYTDNEMSSELYSKDRDVLHDHDRICEQATGQLEDRLHPQEDLTLEYNHEQTRLEPEKLLGKWNLDPNSDSGLVSDADLQLISSS</sequence>
<evidence type="ECO:0000256" key="3">
    <source>
        <dbReference type="ARBA" id="ARBA00022692"/>
    </source>
</evidence>
<keyword evidence="8" id="KW-0325">Glycoprotein</keyword>
<feature type="signal peptide" evidence="11">
    <location>
        <begin position="1"/>
        <end position="21"/>
    </location>
</feature>
<dbReference type="AlphaFoldDB" id="A0A1I7RHC8"/>
<evidence type="ECO:0000313" key="13">
    <source>
        <dbReference type="EMBL" id="CAD5226421.1"/>
    </source>
</evidence>
<evidence type="ECO:0000256" key="10">
    <source>
        <dbReference type="SAM" id="Phobius"/>
    </source>
</evidence>
<dbReference type="GO" id="GO:0005886">
    <property type="term" value="C:plasma membrane"/>
    <property type="evidence" value="ECO:0007669"/>
    <property type="project" value="UniProtKB-SubCell"/>
</dbReference>
<dbReference type="WBParaSite" id="BXY_0010500.1">
    <property type="protein sequence ID" value="BXY_0010500.1"/>
    <property type="gene ID" value="BXY_0010500"/>
</dbReference>
<dbReference type="eggNOG" id="ENOG502RCG0">
    <property type="taxonomic scope" value="Eukaryota"/>
</dbReference>
<evidence type="ECO:0000256" key="4">
    <source>
        <dbReference type="ARBA" id="ARBA00022729"/>
    </source>
</evidence>
<evidence type="ECO:0000313" key="17">
    <source>
        <dbReference type="WBParaSite" id="BXY_0010500.1"/>
    </source>
</evidence>
<proteinExistence type="predicted"/>
<evidence type="ECO:0000256" key="6">
    <source>
        <dbReference type="ARBA" id="ARBA00023136"/>
    </source>
</evidence>
<keyword evidence="4 11" id="KW-0732">Signal</keyword>